<dbReference type="EMBL" id="JAPCXB010000099">
    <property type="protein sequence ID" value="KAJ1608368.1"/>
    <property type="molecule type" value="Genomic_DNA"/>
</dbReference>
<feature type="compositionally biased region" description="Basic and acidic residues" evidence="1">
    <location>
        <begin position="743"/>
        <end position="752"/>
    </location>
</feature>
<gene>
    <name evidence="2" type="ORF">OJ252_2547</name>
</gene>
<feature type="compositionally biased region" description="Basic and acidic residues" evidence="1">
    <location>
        <begin position="310"/>
        <end position="322"/>
    </location>
</feature>
<keyword evidence="3" id="KW-1185">Reference proteome</keyword>
<feature type="compositionally biased region" description="Basic and acidic residues" evidence="1">
    <location>
        <begin position="1155"/>
        <end position="1165"/>
    </location>
</feature>
<feature type="region of interest" description="Disordered" evidence="1">
    <location>
        <begin position="1504"/>
        <end position="1532"/>
    </location>
</feature>
<evidence type="ECO:0000256" key="1">
    <source>
        <dbReference type="SAM" id="MobiDB-lite"/>
    </source>
</evidence>
<feature type="region of interest" description="Disordered" evidence="1">
    <location>
        <begin position="1369"/>
        <end position="1428"/>
    </location>
</feature>
<feature type="compositionally biased region" description="Basic and acidic residues" evidence="1">
    <location>
        <begin position="644"/>
        <end position="655"/>
    </location>
</feature>
<feature type="region of interest" description="Disordered" evidence="1">
    <location>
        <begin position="310"/>
        <end position="331"/>
    </location>
</feature>
<feature type="non-terminal residue" evidence="2">
    <location>
        <position position="1532"/>
    </location>
</feature>
<feature type="region of interest" description="Disordered" evidence="1">
    <location>
        <begin position="885"/>
        <end position="931"/>
    </location>
</feature>
<protein>
    <submittedName>
        <fullName evidence="2">Uncharacterized protein</fullName>
    </submittedName>
</protein>
<organism evidence="2 3">
    <name type="scientific">Cryptosporidium canis</name>
    <dbReference type="NCBI Taxonomy" id="195482"/>
    <lineage>
        <taxon>Eukaryota</taxon>
        <taxon>Sar</taxon>
        <taxon>Alveolata</taxon>
        <taxon>Apicomplexa</taxon>
        <taxon>Conoidasida</taxon>
        <taxon>Coccidia</taxon>
        <taxon>Eucoccidiorida</taxon>
        <taxon>Eimeriorina</taxon>
        <taxon>Cryptosporidiidae</taxon>
        <taxon>Cryptosporidium</taxon>
    </lineage>
</organism>
<feature type="region of interest" description="Disordered" evidence="1">
    <location>
        <begin position="1137"/>
        <end position="1174"/>
    </location>
</feature>
<proteinExistence type="predicted"/>
<evidence type="ECO:0000313" key="3">
    <source>
        <dbReference type="Proteomes" id="UP001071777"/>
    </source>
</evidence>
<feature type="region of interest" description="Disordered" evidence="1">
    <location>
        <begin position="368"/>
        <end position="407"/>
    </location>
</feature>
<comment type="caution">
    <text evidence="2">The sequence shown here is derived from an EMBL/GenBank/DDBJ whole genome shotgun (WGS) entry which is preliminary data.</text>
</comment>
<feature type="region of interest" description="Disordered" evidence="1">
    <location>
        <begin position="703"/>
        <end position="777"/>
    </location>
</feature>
<feature type="non-terminal residue" evidence="2">
    <location>
        <position position="1"/>
    </location>
</feature>
<feature type="region of interest" description="Disordered" evidence="1">
    <location>
        <begin position="626"/>
        <end position="664"/>
    </location>
</feature>
<name>A0ABQ8P583_9CRYT</name>
<evidence type="ECO:0000313" key="2">
    <source>
        <dbReference type="EMBL" id="KAJ1608368.1"/>
    </source>
</evidence>
<reference evidence="2" key="1">
    <citation type="submission" date="2022-10" db="EMBL/GenBank/DDBJ databases">
        <title>Adaptive evolution leads to modifications in subtelomeric GC content in a zoonotic Cryptosporidium species.</title>
        <authorList>
            <person name="Li J."/>
            <person name="Feng Y."/>
            <person name="Xiao L."/>
        </authorList>
    </citation>
    <scope>NUCLEOTIDE SEQUENCE</scope>
    <source>
        <strain evidence="2">25894</strain>
    </source>
</reference>
<accession>A0ABQ8P583</accession>
<dbReference type="Proteomes" id="UP001071777">
    <property type="component" value="Unassembled WGS sequence"/>
</dbReference>
<feature type="compositionally biased region" description="Polar residues" evidence="1">
    <location>
        <begin position="754"/>
        <end position="764"/>
    </location>
</feature>
<sequence>NLGKKRRFGIYTSNDSVVCSSPKETDRYGEYLDPALHGRRDSGEERQHQKVVITENTIYSVISSLIRYSSLPLEWVFRGLKSSSYESISNLFKKYRFLSLLKLPKSHLDKHRQLTFEYRLSSFNIVIHNDNIDILRLSIDSTKCQVRFPEDVSCRLTGVVSAITHDPIMDCMITIIRPFPYTLEMRLVRQGGGPRPRLASVSVSVSPPASEVEVEVEQEQELGLNCLYSSSRPGADAWPILEVDFCTESISLELTSGFLQNLRLILSDFKNSHLLGLIFAYERKISSVRVINDIGQSFLIVQPVSVHAFRGPEREAGPERPGKRGARGGSEEEARGLRSFLLESGDYCSVPIKLPVYMAVEKFTHRKGQKTAARIQANRNSDRNRDVSGSKGQHHHKTGRRDHQCLGGQDQDLNGFLNITAQTVGGRCVDGGRRVKEVHVIDVEGVGEHKGQERMGNRQLKNSPGLILSDILGELCTLGVPKRRRRAAGKHLWLEEKKSELLYGSTGLAEQELRQLAEQLELATPALDMASEGVEMMIHRFIIAQSTWSSIGKLKDDTLYRRAYRLGILGFLLVLEPESGTLPNEWIWTLGTCVQIENATNIVFRVTANWRHGIRHFCGALFTEPSRRSSGGRGGGPSGGPTDRSQDADCGRRGNEASSGGCFPYMDVPPYSRRSIPLSWFLLGDMEPSIVPILSHNDTEEDCYDDEADRYGGLGGAFEQDEGTENRPPIQRGGGGRQSSGRRSREGGERETAPSPSGQSNRNEIPSEGEEERIRVDERSVRRIQSRLHSVPFTILKMLIHEIMTTQPGNVAKAKLANEVSSLTFESLMAFSCQVECVDIPTSEKYVTSYAYSIKLTPLLKLTNSLPFPIQIRLKMAGGLSLPTLAGGEPAESEADSPDLGESGTGSRTGLETRSRVPASASGADSGVLGELGRGLHSKEWRRRSRAQRVGDSNYSRLGRVYRREFGALVQFLSGRSVDYIIQSQQELELPICRQKISLVVYVNGSPLEYCSYPLFTNTQQSTDYVQSRNAQMSEFIYRSESISVSFPFGSTISQNISLRRVSGNPFNAWNPFYSQLLQGFFGSIGESGREKLADAISNFTISVSTSAKRILFSALSRVENTTDSIICLFYNDSGSPGGSHQLKQVHDKRRGRRKEGTETRLHDLEEGERGEDPERNEVRALLSTGFKIVPLPPMYRFFTSIENLKSMRVGSFTLDFLTRSLRITTRVRKGSVSGWSDFSRMVSSSLVINHISKISSKYDFSSLGASYSIKLPLTPILETRSQDQGDEERPTVSIGAITHNNDLLSQLNCPLVSFYNKYEFVSQLPFPIVIHKFTNSREMHQTIRRSHSNPVDLDSDMRDASIILFRNSKDQDEDDENHGDGHAEDGAPLVGRSDGLGSRPGGDKESPEFGPLKTGRKYHRFSSRDLKLPPRTSLSCDGVLLRPNERRPYHGNDPNVWICKPLIEGSSEPLQASKEFSLFSGQRMEYTPQLNKFQIVLHPQHAYPAHHRHDHHSSAGVSPAASSGGGQSLPS</sequence>